<evidence type="ECO:0000313" key="20">
    <source>
        <dbReference type="Proteomes" id="UP000796761"/>
    </source>
</evidence>
<keyword evidence="13 16" id="KW-0675">Receptor</keyword>
<dbReference type="FunFam" id="2.130.10.130:FF:000003">
    <property type="entry name" value="Integrin alpha V"/>
    <property type="match status" value="1"/>
</dbReference>
<dbReference type="GO" id="GO:0009897">
    <property type="term" value="C:external side of plasma membrane"/>
    <property type="evidence" value="ECO:0007669"/>
    <property type="project" value="TreeGrafter"/>
</dbReference>
<keyword evidence="8 16" id="KW-0130">Cell adhesion</keyword>
<protein>
    <recommendedName>
        <fullName evidence="18">C2H2-type domain-containing protein</fullName>
    </recommendedName>
</protein>
<keyword evidence="14" id="KW-0325">Glycoprotein</keyword>
<dbReference type="SMART" id="SM00451">
    <property type="entry name" value="ZnF_U1"/>
    <property type="match status" value="2"/>
</dbReference>
<feature type="repeat" description="FG-GAP" evidence="15">
    <location>
        <begin position="187"/>
        <end position="239"/>
    </location>
</feature>
<dbReference type="InterPro" id="IPR013519">
    <property type="entry name" value="Int_alpha_beta-p"/>
</dbReference>
<proteinExistence type="inferred from homology"/>
<dbReference type="GO" id="GO:0008270">
    <property type="term" value="F:zinc ion binding"/>
    <property type="evidence" value="ECO:0007669"/>
    <property type="project" value="InterPro"/>
</dbReference>
<dbReference type="GO" id="GO:0007160">
    <property type="term" value="P:cell-matrix adhesion"/>
    <property type="evidence" value="ECO:0007669"/>
    <property type="project" value="TreeGrafter"/>
</dbReference>
<dbReference type="SUPFAM" id="SSF69318">
    <property type="entry name" value="Integrin alpha N-terminal domain"/>
    <property type="match status" value="1"/>
</dbReference>
<evidence type="ECO:0000256" key="1">
    <source>
        <dbReference type="ARBA" id="ARBA00004479"/>
    </source>
</evidence>
<dbReference type="InterPro" id="IPR028994">
    <property type="entry name" value="Integrin_alpha_N"/>
</dbReference>
<feature type="repeat" description="FG-GAP" evidence="15">
    <location>
        <begin position="120"/>
        <end position="182"/>
    </location>
</feature>
<dbReference type="FunFam" id="2.60.40.1510:FF:000001">
    <property type="entry name" value="Integrin alpha V"/>
    <property type="match status" value="1"/>
</dbReference>
<dbReference type="Gene3D" id="2.60.40.1530">
    <property type="entry name" value="ntegrin, alpha v. Chain A, domain 4"/>
    <property type="match status" value="1"/>
</dbReference>
<dbReference type="InterPro" id="IPR013517">
    <property type="entry name" value="FG-GAP"/>
</dbReference>
<keyword evidence="6" id="KW-0677">Repeat</keyword>
<dbReference type="GO" id="GO:0033627">
    <property type="term" value="P:cell adhesion mediated by integrin"/>
    <property type="evidence" value="ECO:0007669"/>
    <property type="project" value="TreeGrafter"/>
</dbReference>
<dbReference type="InterPro" id="IPR048286">
    <property type="entry name" value="Integrin_alpha_Ig-like_3"/>
</dbReference>
<evidence type="ECO:0000256" key="4">
    <source>
        <dbReference type="ARBA" id="ARBA00022723"/>
    </source>
</evidence>
<feature type="compositionally biased region" description="Pro residues" evidence="17">
    <location>
        <begin position="1043"/>
        <end position="1056"/>
    </location>
</feature>
<dbReference type="InterPro" id="IPR000413">
    <property type="entry name" value="Integrin_alpha"/>
</dbReference>
<dbReference type="EMBL" id="SWJQ01000687">
    <property type="protein sequence ID" value="TRZ11600.1"/>
    <property type="molecule type" value="Genomic_DNA"/>
</dbReference>
<dbReference type="GO" id="GO:0003676">
    <property type="term" value="F:nucleic acid binding"/>
    <property type="evidence" value="ECO:0007669"/>
    <property type="project" value="InterPro"/>
</dbReference>
<dbReference type="GO" id="GO:0098609">
    <property type="term" value="P:cell-cell adhesion"/>
    <property type="evidence" value="ECO:0007669"/>
    <property type="project" value="TreeGrafter"/>
</dbReference>
<evidence type="ECO:0000256" key="9">
    <source>
        <dbReference type="ARBA" id="ARBA00022989"/>
    </source>
</evidence>
<gene>
    <name evidence="19" type="ORF">HGM15179_015507</name>
</gene>
<dbReference type="PRINTS" id="PR01185">
    <property type="entry name" value="INTEGRINA"/>
</dbReference>
<dbReference type="OrthoDB" id="9210628at2759"/>
<keyword evidence="11" id="KW-0472">Membrane</keyword>
<dbReference type="AlphaFoldDB" id="A0A8K1LF40"/>
<dbReference type="Pfam" id="PF01839">
    <property type="entry name" value="FG-GAP"/>
    <property type="match status" value="2"/>
</dbReference>
<dbReference type="SUPFAM" id="SSF57667">
    <property type="entry name" value="beta-beta-alpha zinc fingers"/>
    <property type="match status" value="2"/>
</dbReference>
<evidence type="ECO:0000256" key="12">
    <source>
        <dbReference type="ARBA" id="ARBA00023157"/>
    </source>
</evidence>
<evidence type="ECO:0000256" key="3">
    <source>
        <dbReference type="ARBA" id="ARBA00022692"/>
    </source>
</evidence>
<keyword evidence="9" id="KW-1133">Transmembrane helix</keyword>
<evidence type="ECO:0000256" key="14">
    <source>
        <dbReference type="ARBA" id="ARBA00023180"/>
    </source>
</evidence>
<dbReference type="InterPro" id="IPR048285">
    <property type="entry name" value="Integrin_alpha_Ig-like_2"/>
</dbReference>
<evidence type="ECO:0000256" key="7">
    <source>
        <dbReference type="ARBA" id="ARBA00022837"/>
    </source>
</evidence>
<feature type="repeat" description="FG-GAP" evidence="15">
    <location>
        <begin position="438"/>
        <end position="499"/>
    </location>
</feature>
<dbReference type="FunFam" id="3.30.160.60:FF:000293">
    <property type="entry name" value="zinc finger protein 385B isoform X3"/>
    <property type="match status" value="1"/>
</dbReference>
<dbReference type="Gene3D" id="2.60.40.1510">
    <property type="entry name" value="ntegrin, alpha v. Chain A, domain 3"/>
    <property type="match status" value="1"/>
</dbReference>
<dbReference type="GO" id="GO:0005178">
    <property type="term" value="F:integrin binding"/>
    <property type="evidence" value="ECO:0007669"/>
    <property type="project" value="TreeGrafter"/>
</dbReference>
<evidence type="ECO:0000256" key="15">
    <source>
        <dbReference type="PROSITE-ProRule" id="PRU00803"/>
    </source>
</evidence>
<dbReference type="Pfam" id="PF20805">
    <property type="entry name" value="Integrin_A_Ig_2"/>
    <property type="match status" value="1"/>
</dbReference>
<keyword evidence="4" id="KW-0479">Metal-binding</keyword>
<feature type="repeat" description="FG-GAP" evidence="15">
    <location>
        <begin position="306"/>
        <end position="371"/>
    </location>
</feature>
<feature type="chain" id="PRO_5035489325" description="C2H2-type domain-containing protein" evidence="16">
    <location>
        <begin position="35"/>
        <end position="1223"/>
    </location>
</feature>
<dbReference type="SUPFAM" id="SSF69179">
    <property type="entry name" value="Integrin domains"/>
    <property type="match status" value="3"/>
</dbReference>
<comment type="caution">
    <text evidence="19">The sequence shown here is derived from an EMBL/GenBank/DDBJ whole genome shotgun (WGS) entry which is preliminary data.</text>
</comment>
<dbReference type="Pfam" id="PF20806">
    <property type="entry name" value="Integrin_A_Ig_3"/>
    <property type="match status" value="1"/>
</dbReference>
<keyword evidence="12" id="KW-1015">Disulfide bond</keyword>
<sequence>MAPVPPRRARCRCRAALPVPLPLLLPLLLPAGAAFNLEAARPVLFRGAPGSFFGFALDFYLPEPRSVSILVGAPKANTSQPNVTQGGAVFHCPWPPQGGCSAIDFDHIGTRTHDFGGNSSDGAEPVEFKSLQWFGATVRAHNGSILACAPLYSWSPPKEEGGAREPVGSCFLSLGNFSKFVEYAPCRSDLNSAAGQGYCQGGFSADFTQTGRVLLGGPGSYFWQGQVMSATQEQIAAGNFPEYLIQEVPGQLQTRQAAPSHDDSYMGYSVTVGEFSGDTTQDFVAGVPKGNLTYGYVTILNGTNMKSLYNFSGEQMAAYFGYAVAATDVNNDGLTDLLVGAPLFMARSGAGGARELGRVYLYLQSPGGAPPQPPGPPLTGTHEFGRFGSAIAPLGDTDLDGYNDVAVGAPLGAEGRRGLVFIFRGGVSGLRPRPAQVLRGLGGPRAQPDFFGAALRGDTDLDGNGYPDLLVGAFGADTVAVYRGRPIVHASATLAIVPTMINPEERGCVLPATGHHVSCINVTFCLNASGRHLPGPIGLSLELSVDGAKAGGARRALFLGGGAGGAPPSPTRNLSLEVPNGGTPRCRTLPVFLRNESEFRDKLSPIPVSLSLALDPAVSPPPPGLSPLLSPATRTRLEAKAHIQLDCGEDNVCVPDLQLEATTDRRAVFLGDRNSLNVTFHARNVGEGGAYEAELHVRPPPGALYSGVLRPHGNFSALSCELGGGNGSSPLVCDLGNPMKAGASIWGGLRFTIPHLSDNSSSVRFELQIRSKNANNSQSPVVAVAMAVRAATRVSVLGVSRPDVVTIPEGGWGPDPPQRLQDLSPPVEHVYEVVNEGPSAISQGTLELSCPLGHRGHPLLYVTGHQGLHNCSATHGLDPLRLAREPSPGPHVLQRRDTAGDTRDTLVCPEGECFRLSCPSGGLERQQRVTLRLTFHLRTPPVRQREAGPLSLRCDAEFRVLRLPYRVRPESHPRHRLQMEAVPKGVLGALAKPRRPVIACSVCQIRFNSESQAAAHYQGNRHARRLKGLEAARARRGGDTGDPPEPPGPAPPPPGEPPERTGTKHKTLVEARSGLGPIRAFPRGGGSGTPPAETPERSFHCQICNVRLNSELQLKQHISSRRHRDGVAGKPNPLLGRHKKPRSPPELAPLPFPKELPKALAGGGLLPPPLALAAAAAAMAAPPLALRPPGPPLLPGPPLAPALLRPAPGPLRPAHAPLLFSPY</sequence>
<dbReference type="PROSITE" id="PS00028">
    <property type="entry name" value="ZINC_FINGER_C2H2_1"/>
    <property type="match status" value="2"/>
</dbReference>
<evidence type="ECO:0000256" key="11">
    <source>
        <dbReference type="ARBA" id="ARBA00023136"/>
    </source>
</evidence>
<accession>A0A8K1LF40</accession>
<dbReference type="InterPro" id="IPR032695">
    <property type="entry name" value="Integrin_dom_sf"/>
</dbReference>
<feature type="region of interest" description="Disordered" evidence="17">
    <location>
        <begin position="1033"/>
        <end position="1096"/>
    </location>
</feature>
<dbReference type="SMART" id="SM00355">
    <property type="entry name" value="ZnF_C2H2"/>
    <property type="match status" value="2"/>
</dbReference>
<keyword evidence="5 16" id="KW-0732">Signal</keyword>
<dbReference type="InterPro" id="IPR013087">
    <property type="entry name" value="Znf_C2H2_type"/>
</dbReference>
<reference evidence="19" key="1">
    <citation type="submission" date="2019-04" db="EMBL/GenBank/DDBJ databases">
        <title>Genome assembly of Zosterops borbonicus 15179.</title>
        <authorList>
            <person name="Leroy T."/>
            <person name="Anselmetti Y."/>
            <person name="Tilak M.-K."/>
            <person name="Nabholz B."/>
        </authorList>
    </citation>
    <scope>NUCLEOTIDE SEQUENCE</scope>
    <source>
        <strain evidence="19">HGM_15179</strain>
        <tissue evidence="19">Muscle</tissue>
    </source>
</reference>
<dbReference type="Pfam" id="PF12874">
    <property type="entry name" value="zf-met"/>
    <property type="match status" value="2"/>
</dbReference>
<dbReference type="InterPro" id="IPR003604">
    <property type="entry name" value="Matrin/U1-like-C_Znf_C2H2"/>
</dbReference>
<organism evidence="19 20">
    <name type="scientific">Zosterops borbonicus</name>
    <dbReference type="NCBI Taxonomy" id="364589"/>
    <lineage>
        <taxon>Eukaryota</taxon>
        <taxon>Metazoa</taxon>
        <taxon>Chordata</taxon>
        <taxon>Craniata</taxon>
        <taxon>Vertebrata</taxon>
        <taxon>Euteleostomi</taxon>
        <taxon>Archelosauria</taxon>
        <taxon>Archosauria</taxon>
        <taxon>Dinosauria</taxon>
        <taxon>Saurischia</taxon>
        <taxon>Theropoda</taxon>
        <taxon>Coelurosauria</taxon>
        <taxon>Aves</taxon>
        <taxon>Neognathae</taxon>
        <taxon>Neoaves</taxon>
        <taxon>Telluraves</taxon>
        <taxon>Australaves</taxon>
        <taxon>Passeriformes</taxon>
        <taxon>Sylvioidea</taxon>
        <taxon>Zosteropidae</taxon>
        <taxon>Zosterops</taxon>
    </lineage>
</organism>
<evidence type="ECO:0000256" key="17">
    <source>
        <dbReference type="SAM" id="MobiDB-lite"/>
    </source>
</evidence>
<evidence type="ECO:0000256" key="13">
    <source>
        <dbReference type="ARBA" id="ARBA00023170"/>
    </source>
</evidence>
<dbReference type="GO" id="GO:0001525">
    <property type="term" value="P:angiogenesis"/>
    <property type="evidence" value="ECO:0007669"/>
    <property type="project" value="TreeGrafter"/>
</dbReference>
<dbReference type="Proteomes" id="UP000796761">
    <property type="component" value="Unassembled WGS sequence"/>
</dbReference>
<dbReference type="PANTHER" id="PTHR23220">
    <property type="entry name" value="INTEGRIN ALPHA"/>
    <property type="match status" value="1"/>
</dbReference>
<feature type="signal peptide" evidence="16">
    <location>
        <begin position="1"/>
        <end position="34"/>
    </location>
</feature>
<evidence type="ECO:0000256" key="5">
    <source>
        <dbReference type="ARBA" id="ARBA00022729"/>
    </source>
</evidence>
<dbReference type="InterPro" id="IPR036236">
    <property type="entry name" value="Znf_C2H2_sf"/>
</dbReference>
<evidence type="ECO:0000256" key="6">
    <source>
        <dbReference type="ARBA" id="ARBA00022737"/>
    </source>
</evidence>
<dbReference type="SMART" id="SM00191">
    <property type="entry name" value="Int_alpha"/>
    <property type="match status" value="5"/>
</dbReference>
<comment type="subcellular location">
    <subcellularLocation>
        <location evidence="1 16">Membrane</location>
        <topology evidence="1 16">Single-pass type I membrane protein</topology>
    </subcellularLocation>
</comment>
<comment type="similarity">
    <text evidence="2 16">Belongs to the integrin alpha chain family.</text>
</comment>
<evidence type="ECO:0000256" key="8">
    <source>
        <dbReference type="ARBA" id="ARBA00022889"/>
    </source>
</evidence>
<keyword evidence="10 16" id="KW-0401">Integrin</keyword>
<dbReference type="Pfam" id="PF08441">
    <property type="entry name" value="Integrin_A_Ig_1"/>
    <property type="match status" value="1"/>
</dbReference>
<dbReference type="Gene3D" id="2.60.40.1460">
    <property type="entry name" value="Integrin domains. Chain A, domain 2"/>
    <property type="match status" value="1"/>
</dbReference>
<evidence type="ECO:0000256" key="2">
    <source>
        <dbReference type="ARBA" id="ARBA00008054"/>
    </source>
</evidence>
<dbReference type="PROSITE" id="PS51470">
    <property type="entry name" value="FG_GAP"/>
    <property type="match status" value="6"/>
</dbReference>
<name>A0A8K1LF40_9PASS</name>
<dbReference type="Gene3D" id="2.130.10.130">
    <property type="entry name" value="Integrin alpha, N-terminal"/>
    <property type="match status" value="1"/>
</dbReference>
<dbReference type="Gene3D" id="3.30.160.60">
    <property type="entry name" value="Classic Zinc Finger"/>
    <property type="match status" value="2"/>
</dbReference>
<keyword evidence="3" id="KW-0812">Transmembrane</keyword>
<dbReference type="GO" id="GO:0008305">
    <property type="term" value="C:integrin complex"/>
    <property type="evidence" value="ECO:0007669"/>
    <property type="project" value="InterPro"/>
</dbReference>
<feature type="repeat" description="FG-GAP" evidence="15">
    <location>
        <begin position="374"/>
        <end position="432"/>
    </location>
</feature>
<dbReference type="PANTHER" id="PTHR23220:SF3">
    <property type="entry name" value="INTEGRIN ALPHA-5"/>
    <property type="match status" value="1"/>
</dbReference>
<evidence type="ECO:0000256" key="10">
    <source>
        <dbReference type="ARBA" id="ARBA00023037"/>
    </source>
</evidence>
<dbReference type="InterPro" id="IPR013649">
    <property type="entry name" value="Integrin_alpha_Ig-like_1"/>
</dbReference>
<evidence type="ECO:0000259" key="18">
    <source>
        <dbReference type="PROSITE" id="PS00028"/>
    </source>
</evidence>
<dbReference type="GO" id="GO:0007229">
    <property type="term" value="P:integrin-mediated signaling pathway"/>
    <property type="evidence" value="ECO:0007669"/>
    <property type="project" value="UniProtKB-KW"/>
</dbReference>
<feature type="region of interest" description="Disordered" evidence="17">
    <location>
        <begin position="1118"/>
        <end position="1152"/>
    </location>
</feature>
<feature type="domain" description="C2H2-type" evidence="18">
    <location>
        <begin position="1000"/>
        <end position="1022"/>
    </location>
</feature>
<keyword evidence="7" id="KW-0106">Calcium</keyword>
<keyword evidence="20" id="KW-1185">Reference proteome</keyword>
<feature type="domain" description="C2H2-type" evidence="18">
    <location>
        <begin position="1101"/>
        <end position="1123"/>
    </location>
</feature>
<evidence type="ECO:0000313" key="19">
    <source>
        <dbReference type="EMBL" id="TRZ11600.1"/>
    </source>
</evidence>
<evidence type="ECO:0000256" key="16">
    <source>
        <dbReference type="RuleBase" id="RU003762"/>
    </source>
</evidence>
<feature type="repeat" description="FG-GAP" evidence="15">
    <location>
        <begin position="39"/>
        <end position="101"/>
    </location>
</feature>
<dbReference type="FunFam" id="2.60.40.1460:FF:000001">
    <property type="entry name" value="Integrin, alpha V"/>
    <property type="match status" value="1"/>
</dbReference>